<evidence type="ECO:0000256" key="1">
    <source>
        <dbReference type="SAM" id="MobiDB-lite"/>
    </source>
</evidence>
<evidence type="ECO:0000313" key="2">
    <source>
        <dbReference type="EMBL" id="OPJ80220.1"/>
    </source>
</evidence>
<comment type="caution">
    <text evidence="2">The sequence shown here is derived from an EMBL/GenBank/DDBJ whole genome shotgun (WGS) entry which is preliminary data.</text>
</comment>
<dbReference type="AlphaFoldDB" id="A0A1V4K6Y4"/>
<reference evidence="2 3" key="1">
    <citation type="submission" date="2016-02" db="EMBL/GenBank/DDBJ databases">
        <title>Band-tailed pigeon sequencing and assembly.</title>
        <authorList>
            <person name="Soares A.E."/>
            <person name="Novak B.J."/>
            <person name="Rice E.S."/>
            <person name="O'Connell B."/>
            <person name="Chang D."/>
            <person name="Weber S."/>
            <person name="Shapiro B."/>
        </authorList>
    </citation>
    <scope>NUCLEOTIDE SEQUENCE [LARGE SCALE GENOMIC DNA]</scope>
    <source>
        <strain evidence="2">BTP2013</strain>
        <tissue evidence="2">Blood</tissue>
    </source>
</reference>
<proteinExistence type="predicted"/>
<sequence length="89" mass="10136">MFNATWGTTEVLSPSIVRDVEMWGLAGEASSGLEPLKYPLAKPDEMTAMCLEQKSEEQKLWLLPRHDEKTTEPTALCKEEQKRSQNQKL</sequence>
<dbReference type="EMBL" id="LSYS01004331">
    <property type="protein sequence ID" value="OPJ80220.1"/>
    <property type="molecule type" value="Genomic_DNA"/>
</dbReference>
<accession>A0A1V4K6Y4</accession>
<gene>
    <name evidence="2" type="ORF">AV530_002587</name>
</gene>
<feature type="compositionally biased region" description="Basic and acidic residues" evidence="1">
    <location>
        <begin position="63"/>
        <end position="83"/>
    </location>
</feature>
<feature type="region of interest" description="Disordered" evidence="1">
    <location>
        <begin position="63"/>
        <end position="89"/>
    </location>
</feature>
<organism evidence="2 3">
    <name type="scientific">Patagioenas fasciata monilis</name>
    <dbReference type="NCBI Taxonomy" id="372326"/>
    <lineage>
        <taxon>Eukaryota</taxon>
        <taxon>Metazoa</taxon>
        <taxon>Chordata</taxon>
        <taxon>Craniata</taxon>
        <taxon>Vertebrata</taxon>
        <taxon>Euteleostomi</taxon>
        <taxon>Archelosauria</taxon>
        <taxon>Archosauria</taxon>
        <taxon>Dinosauria</taxon>
        <taxon>Saurischia</taxon>
        <taxon>Theropoda</taxon>
        <taxon>Coelurosauria</taxon>
        <taxon>Aves</taxon>
        <taxon>Neognathae</taxon>
        <taxon>Neoaves</taxon>
        <taxon>Columbimorphae</taxon>
        <taxon>Columbiformes</taxon>
        <taxon>Columbidae</taxon>
        <taxon>Patagioenas</taxon>
    </lineage>
</organism>
<evidence type="ECO:0000313" key="3">
    <source>
        <dbReference type="Proteomes" id="UP000190648"/>
    </source>
</evidence>
<keyword evidence="3" id="KW-1185">Reference proteome</keyword>
<name>A0A1V4K6Y4_PATFA</name>
<protein>
    <submittedName>
        <fullName evidence="2">Uncharacterized protein</fullName>
    </submittedName>
</protein>
<dbReference type="Proteomes" id="UP000190648">
    <property type="component" value="Unassembled WGS sequence"/>
</dbReference>